<accession>A0ABQ3U6A9</accession>
<sequence length="142" mass="15219">MEKRSGGRPMAVLRPVVYDAGMLIAAERSQVKVWRAHRAYLTAGGVPQVPAPVVAQVWRDGARQARLAHLLKGCDVAVMDETAAREVGELLARAGTSDPVDGAVAVLAAWQEATIVTSDPDDIRQLLDRLGSRGKLVTVQQV</sequence>
<dbReference type="Gene3D" id="3.40.50.1010">
    <property type="entry name" value="5'-nuclease"/>
    <property type="match status" value="1"/>
</dbReference>
<name>A0ABQ3U6A9_STRHY</name>
<gene>
    <name evidence="1" type="ORF">TPA0910_55710</name>
</gene>
<protein>
    <recommendedName>
        <fullName evidence="3">Twitching motility protein PilT</fullName>
    </recommendedName>
</protein>
<evidence type="ECO:0000313" key="1">
    <source>
        <dbReference type="EMBL" id="GHJ31138.1"/>
    </source>
</evidence>
<evidence type="ECO:0008006" key="3">
    <source>
        <dbReference type="Google" id="ProtNLM"/>
    </source>
</evidence>
<reference evidence="1" key="1">
    <citation type="submission" date="2024-05" db="EMBL/GenBank/DDBJ databases">
        <title>Whole genome shotgun sequence of Streptomyces hygroscopicus NBRC 113678.</title>
        <authorList>
            <person name="Komaki H."/>
            <person name="Tamura T."/>
        </authorList>
    </citation>
    <scope>NUCLEOTIDE SEQUENCE</scope>
    <source>
        <strain evidence="1">N11-34</strain>
    </source>
</reference>
<dbReference type="InterPro" id="IPR029060">
    <property type="entry name" value="PIN-like_dom_sf"/>
</dbReference>
<organism evidence="1 2">
    <name type="scientific">Streptomyces hygroscopicus</name>
    <dbReference type="NCBI Taxonomy" id="1912"/>
    <lineage>
        <taxon>Bacteria</taxon>
        <taxon>Bacillati</taxon>
        <taxon>Actinomycetota</taxon>
        <taxon>Actinomycetes</taxon>
        <taxon>Kitasatosporales</taxon>
        <taxon>Streptomycetaceae</taxon>
        <taxon>Streptomyces</taxon>
        <taxon>Streptomyces violaceusniger group</taxon>
    </lineage>
</organism>
<proteinExistence type="predicted"/>
<evidence type="ECO:0000313" key="2">
    <source>
        <dbReference type="Proteomes" id="UP001054854"/>
    </source>
</evidence>
<dbReference type="EMBL" id="BNEK01000005">
    <property type="protein sequence ID" value="GHJ31138.1"/>
    <property type="molecule type" value="Genomic_DNA"/>
</dbReference>
<dbReference type="SUPFAM" id="SSF88723">
    <property type="entry name" value="PIN domain-like"/>
    <property type="match status" value="1"/>
</dbReference>
<keyword evidence="2" id="KW-1185">Reference proteome</keyword>
<dbReference type="Proteomes" id="UP001054854">
    <property type="component" value="Unassembled WGS sequence"/>
</dbReference>
<comment type="caution">
    <text evidence="1">The sequence shown here is derived from an EMBL/GenBank/DDBJ whole genome shotgun (WGS) entry which is preliminary data.</text>
</comment>